<evidence type="ECO:0000313" key="7">
    <source>
        <dbReference type="Proteomes" id="UP000234950"/>
    </source>
</evidence>
<evidence type="ECO:0000256" key="3">
    <source>
        <dbReference type="SAM" id="SignalP"/>
    </source>
</evidence>
<keyword evidence="3" id="KW-0732">Signal</keyword>
<dbReference type="InterPro" id="IPR013529">
    <property type="entry name" value="Glyco_hydro_42_N"/>
</dbReference>
<proteinExistence type="predicted"/>
<dbReference type="GO" id="GO:0004565">
    <property type="term" value="F:beta-galactosidase activity"/>
    <property type="evidence" value="ECO:0007669"/>
    <property type="project" value="InterPro"/>
</dbReference>
<feature type="domain" description="DUF4832" evidence="5">
    <location>
        <begin position="877"/>
        <end position="1097"/>
    </location>
</feature>
<dbReference type="Gene3D" id="3.20.20.80">
    <property type="entry name" value="Glycosidases"/>
    <property type="match status" value="1"/>
</dbReference>
<dbReference type="SUPFAM" id="SSF49344">
    <property type="entry name" value="CBD9-like"/>
    <property type="match status" value="1"/>
</dbReference>
<protein>
    <recommendedName>
        <fullName evidence="8">DUF4832 domain-containing protein</fullName>
    </recommendedName>
</protein>
<sequence>MGIKRFVRKGTRTSAVALLAFSLMTTGSFATTNNVKSNTIDQFDGSPEQWENVSHVAFSSSQHLEELKAVQKNGKLYAMVKGPGLGSKGTWYLDIDGNEKTGLSFPYWDNSTGVDVKIENGEILIASDGNWIKTGLATTAFEGSTYEMEVDLSQFSSYANTNLRIAFAQPGSEYLPSPGGLMLVVPPPAGAAFGQDVKISVDGDFTDWDGVEPAASSSDNKTTLYAAQDEANLYVLVKGRMAEFNDIFIDTDRSSDTGYTDAGWPGFGGDWLIENGGLFKSTGAGWNWGPVDGAMIKYAETGSGDNRVIEYKIPFSDINLSKARTITLGLASNDIRVPDTQQNTPLVVPPLPKISVDGHSDEWEGIPAIAGQGKVTSIKAFARNNKIAILAQAESFDEETNLFIDSDNNPETGYQGWEYKRTGADYLVQNGNLYKSTSAGWAWDLIGPIPWVIAEAAQTGQKLLEMEIDLSSYSNAAETMRVALGVGGDYAPALDSEGEYALATGPSGGAITTDGKGDDWANIDQGIKGKGETISLKAAQDAKKVYLLVEGKNVNTQNTFYLDTDANVDTGIKTTSWSNFGPDAKIQYNHLFLLNKKQNDWEDKGPVHAEITSDYALFYFYQDEIGRQEPKPFRITYVGKNAYNLPALGQSPLELTQGINMNQKTVGYEPKENFNVLNNPFMGWVGWADTDKTLVQPHSLVYANITWRELEPEKGKYNWEEIENKFQFEKWKKEGTRINLRFVLDDPGNGPEMDIPDWLYNELIQTEGTDGAGKWYDTPPSVVGKGFSPNYSSPVLIAEHERAIKALAERYNNDQEIAFVQIGSLGHWGEFHNWPEEVSGKFPNLSVSDQYVGHYLKYFTNKMLGMRKPFPIASANKLGLFNDVFGSKGATDTWVDWTVNGWNEIGPYVDNGEDSATVQGASKMPDFWKYAYSGGEFHSGNPMLSLSDSTIMETLRQARVSHTSWMGPSSPASLVKGKDVTDSEQANIDLLHNMMGYHFVLESVRHENKASIGDQLNLSMDWNNKGVAPFYFDWPFAVALEDSQGNIVKKSIQKIESVDIRNWLPGRKSLNVDYSLSKKLKPGRYTVLIAILDPQNNQPGIKLAVDGERPDGWTRLDSITLAR</sequence>
<evidence type="ECO:0000259" key="5">
    <source>
        <dbReference type="Pfam" id="PF16116"/>
    </source>
</evidence>
<keyword evidence="7" id="KW-1185">Reference proteome</keyword>
<feature type="chain" id="PRO_5014801460" description="DUF4832 domain-containing protein" evidence="3">
    <location>
        <begin position="31"/>
        <end position="1123"/>
    </location>
</feature>
<dbReference type="AlphaFoldDB" id="A0A2N5HIM2"/>
<evidence type="ECO:0000313" key="6">
    <source>
        <dbReference type="EMBL" id="PLS05354.1"/>
    </source>
</evidence>
<dbReference type="Pfam" id="PF16116">
    <property type="entry name" value="DUF4832"/>
    <property type="match status" value="1"/>
</dbReference>
<accession>A0A2N5HIM2</accession>
<dbReference type="GO" id="GO:0005975">
    <property type="term" value="P:carbohydrate metabolic process"/>
    <property type="evidence" value="ECO:0007669"/>
    <property type="project" value="InterPro"/>
</dbReference>
<evidence type="ECO:0008006" key="8">
    <source>
        <dbReference type="Google" id="ProtNLM"/>
    </source>
</evidence>
<dbReference type="GO" id="GO:0009341">
    <property type="term" value="C:beta-galactosidase complex"/>
    <property type="evidence" value="ECO:0007669"/>
    <property type="project" value="InterPro"/>
</dbReference>
<evidence type="ECO:0000259" key="4">
    <source>
        <dbReference type="Pfam" id="PF02449"/>
    </source>
</evidence>
<feature type="domain" description="Glycoside hydrolase family 42 N-terminal" evidence="4">
    <location>
        <begin position="703"/>
        <end position="823"/>
    </location>
</feature>
<dbReference type="EMBL" id="PGVE01000041">
    <property type="protein sequence ID" value="PLS05354.1"/>
    <property type="molecule type" value="Genomic_DNA"/>
</dbReference>
<dbReference type="Pfam" id="PF02449">
    <property type="entry name" value="Glyco_hydro_42"/>
    <property type="match status" value="1"/>
</dbReference>
<dbReference type="RefSeq" id="WP_101647794.1">
    <property type="nucleotide sequence ID" value="NZ_PGVE01000041.1"/>
</dbReference>
<organism evidence="6 7">
    <name type="scientific">Neobacillus cucumis</name>
    <dbReference type="NCBI Taxonomy" id="1740721"/>
    <lineage>
        <taxon>Bacteria</taxon>
        <taxon>Bacillati</taxon>
        <taxon>Bacillota</taxon>
        <taxon>Bacilli</taxon>
        <taxon>Bacillales</taxon>
        <taxon>Bacillaceae</taxon>
        <taxon>Neobacillus</taxon>
    </lineage>
</organism>
<dbReference type="InterPro" id="IPR032267">
    <property type="entry name" value="DUF4832"/>
</dbReference>
<dbReference type="Gene3D" id="2.60.40.1190">
    <property type="match status" value="1"/>
</dbReference>
<dbReference type="SUPFAM" id="SSF51445">
    <property type="entry name" value="(Trans)glycosidases"/>
    <property type="match status" value="1"/>
</dbReference>
<keyword evidence="2" id="KW-0326">Glycosidase</keyword>
<keyword evidence="1" id="KW-0378">Hydrolase</keyword>
<feature type="signal peptide" evidence="3">
    <location>
        <begin position="1"/>
        <end position="30"/>
    </location>
</feature>
<dbReference type="InterPro" id="IPR017853">
    <property type="entry name" value="GH"/>
</dbReference>
<gene>
    <name evidence="6" type="ORF">CVD27_10160</name>
</gene>
<evidence type="ECO:0000256" key="1">
    <source>
        <dbReference type="ARBA" id="ARBA00022801"/>
    </source>
</evidence>
<reference evidence="6 7" key="1">
    <citation type="submission" date="2017-11" db="EMBL/GenBank/DDBJ databases">
        <title>Comparitive Functional Genomics of Dry Heat Resistant strains isolated from the Viking Spacecraft.</title>
        <authorList>
            <person name="Seuylemezian A."/>
            <person name="Cooper K."/>
            <person name="Vaishampayan P."/>
        </authorList>
    </citation>
    <scope>NUCLEOTIDE SEQUENCE [LARGE SCALE GENOMIC DNA]</scope>
    <source>
        <strain evidence="6 7">V32-6</strain>
    </source>
</reference>
<comment type="caution">
    <text evidence="6">The sequence shown here is derived from an EMBL/GenBank/DDBJ whole genome shotgun (WGS) entry which is preliminary data.</text>
</comment>
<name>A0A2N5HIM2_9BACI</name>
<dbReference type="OrthoDB" id="9761426at2"/>
<dbReference type="Proteomes" id="UP000234950">
    <property type="component" value="Unassembled WGS sequence"/>
</dbReference>
<evidence type="ECO:0000256" key="2">
    <source>
        <dbReference type="ARBA" id="ARBA00023295"/>
    </source>
</evidence>